<evidence type="ECO:0000313" key="3">
    <source>
        <dbReference type="Proteomes" id="UP000029488"/>
    </source>
</evidence>
<evidence type="ECO:0000313" key="2">
    <source>
        <dbReference type="EMBL" id="AIR11802.1"/>
    </source>
</evidence>
<gene>
    <name evidence="2" type="ORF">LSJ_4025</name>
</gene>
<feature type="transmembrane region" description="Helical" evidence="1">
    <location>
        <begin position="37"/>
        <end position="55"/>
    </location>
</feature>
<dbReference type="AlphaFoldDB" id="A0A089RZG1"/>
<reference evidence="2 3" key="1">
    <citation type="journal article" date="2014" name="BMC Genomics">
        <title>Unusual genome complexity in Lactobacillus salivarius JCM1046.</title>
        <authorList>
            <person name="Raftis E.J."/>
            <person name="Forde B.M."/>
            <person name="Claesson M.J."/>
            <person name="O'Toole P.W."/>
        </authorList>
    </citation>
    <scope>NUCLEOTIDE SEQUENCE [LARGE SCALE GENOMIC DNA]</scope>
    <source>
        <strain evidence="2 3">JCM1046</strain>
        <plasmid evidence="2 3">pLMP1046</plasmid>
    </source>
</reference>
<accession>A0A089RZG1</accession>
<keyword evidence="1" id="KW-0472">Membrane</keyword>
<name>A0A089RZG1_9LACO</name>
<dbReference type="RefSeq" id="WP_044005944.1">
    <property type="nucleotide sequence ID" value="NZ_CP007649.1"/>
</dbReference>
<protein>
    <submittedName>
        <fullName evidence="2">Uncharacterized protein</fullName>
    </submittedName>
</protein>
<proteinExistence type="predicted"/>
<evidence type="ECO:0000256" key="1">
    <source>
        <dbReference type="SAM" id="Phobius"/>
    </source>
</evidence>
<keyword evidence="2" id="KW-0614">Plasmid</keyword>
<sequence length="111" mass="13037">MDKDRTYKAIEYAYITVFFIIQVFYVVTIFLQNPNNTEYLIMNLGPIFALILIYIDEYRDRKAKARHYESVEKKSLAIMISKIILSIIAKFKIDNLERCESNVVDNKTQGS</sequence>
<keyword evidence="1" id="KW-0812">Transmembrane</keyword>
<organism evidence="2 3">
    <name type="scientific">Ligilactobacillus salivarius</name>
    <dbReference type="NCBI Taxonomy" id="1624"/>
    <lineage>
        <taxon>Bacteria</taxon>
        <taxon>Bacillati</taxon>
        <taxon>Bacillota</taxon>
        <taxon>Bacilli</taxon>
        <taxon>Lactobacillales</taxon>
        <taxon>Lactobacillaceae</taxon>
        <taxon>Ligilactobacillus</taxon>
    </lineage>
</organism>
<geneLocation type="plasmid" evidence="2 3">
    <name>pLMP1046</name>
</geneLocation>
<dbReference type="Proteomes" id="UP000029488">
    <property type="component" value="Plasmid pLMP1046"/>
</dbReference>
<feature type="transmembrane region" description="Helical" evidence="1">
    <location>
        <begin position="12"/>
        <end position="31"/>
    </location>
</feature>
<dbReference type="KEGG" id="lsj:LSJ_4025"/>
<keyword evidence="1" id="KW-1133">Transmembrane helix</keyword>
<dbReference type="EMBL" id="CP007649">
    <property type="protein sequence ID" value="AIR11802.1"/>
    <property type="molecule type" value="Genomic_DNA"/>
</dbReference>